<evidence type="ECO:0000313" key="2">
    <source>
        <dbReference type="EMBL" id="AFD08308.1"/>
    </source>
</evidence>
<protein>
    <recommendedName>
        <fullName evidence="4">ATP synthase I chain</fullName>
    </recommendedName>
</protein>
<dbReference type="eggNOG" id="ENOG5031JAX">
    <property type="taxonomic scope" value="Bacteria"/>
</dbReference>
<organism evidence="2 3">
    <name type="scientific">Solitalea canadensis (strain ATCC 29591 / DSM 3403 / JCM 21819 / LMG 8368 / NBRC 15130 / NCIMB 12057 / USAM 9D)</name>
    <name type="common">Flexibacter canadensis</name>
    <dbReference type="NCBI Taxonomy" id="929556"/>
    <lineage>
        <taxon>Bacteria</taxon>
        <taxon>Pseudomonadati</taxon>
        <taxon>Bacteroidota</taxon>
        <taxon>Sphingobacteriia</taxon>
        <taxon>Sphingobacteriales</taxon>
        <taxon>Sphingobacteriaceae</taxon>
        <taxon>Solitalea</taxon>
    </lineage>
</organism>
<proteinExistence type="predicted"/>
<sequence>MHLCADILNALIQSLQPFIKKTLLFSFIVAAVIAGIQYFFSEKNLLLKQIWVFFIFFNLITLFTFALSAYGLKKGGETSVLAVLVTIVVKMLLCMSVALVFIMKQMVEDKWVFITNFFLLYLLYTVFEVYNLIYNLRDQKKLENR</sequence>
<keyword evidence="1" id="KW-0812">Transmembrane</keyword>
<dbReference type="KEGG" id="scn:Solca_3298"/>
<feature type="transmembrane region" description="Helical" evidence="1">
    <location>
        <begin position="114"/>
        <end position="136"/>
    </location>
</feature>
<name>H8KWX9_SOLCM</name>
<dbReference type="HOGENOM" id="CLU_149365_0_0_10"/>
<dbReference type="Proteomes" id="UP000007590">
    <property type="component" value="Chromosome"/>
</dbReference>
<feature type="transmembrane region" description="Helical" evidence="1">
    <location>
        <begin position="22"/>
        <end position="40"/>
    </location>
</feature>
<evidence type="ECO:0000256" key="1">
    <source>
        <dbReference type="SAM" id="Phobius"/>
    </source>
</evidence>
<accession>H8KWX9</accession>
<evidence type="ECO:0008006" key="4">
    <source>
        <dbReference type="Google" id="ProtNLM"/>
    </source>
</evidence>
<feature type="transmembrane region" description="Helical" evidence="1">
    <location>
        <begin position="52"/>
        <end position="72"/>
    </location>
</feature>
<keyword evidence="3" id="KW-1185">Reference proteome</keyword>
<keyword evidence="1" id="KW-0472">Membrane</keyword>
<evidence type="ECO:0000313" key="3">
    <source>
        <dbReference type="Proteomes" id="UP000007590"/>
    </source>
</evidence>
<keyword evidence="1" id="KW-1133">Transmembrane helix</keyword>
<dbReference type="AlphaFoldDB" id="H8KWX9"/>
<gene>
    <name evidence="2" type="ordered locus">Solca_3298</name>
</gene>
<feature type="transmembrane region" description="Helical" evidence="1">
    <location>
        <begin position="79"/>
        <end position="102"/>
    </location>
</feature>
<dbReference type="STRING" id="929556.Solca_3298"/>
<dbReference type="EMBL" id="CP003349">
    <property type="protein sequence ID" value="AFD08308.1"/>
    <property type="molecule type" value="Genomic_DNA"/>
</dbReference>
<reference evidence="2" key="1">
    <citation type="submission" date="2012-02" db="EMBL/GenBank/DDBJ databases">
        <title>The complete genome of Solitalea canadensis DSM 3403.</title>
        <authorList>
            <consortium name="US DOE Joint Genome Institute (JGI-PGF)"/>
            <person name="Lucas S."/>
            <person name="Copeland A."/>
            <person name="Lapidus A."/>
            <person name="Glavina del Rio T."/>
            <person name="Dalin E."/>
            <person name="Tice H."/>
            <person name="Bruce D."/>
            <person name="Goodwin L."/>
            <person name="Pitluck S."/>
            <person name="Peters L."/>
            <person name="Ovchinnikova G."/>
            <person name="Lu M."/>
            <person name="Kyrpides N."/>
            <person name="Mavromatis K."/>
            <person name="Ivanova N."/>
            <person name="Brettin T."/>
            <person name="Detter J.C."/>
            <person name="Han C."/>
            <person name="Larimer F."/>
            <person name="Land M."/>
            <person name="Hauser L."/>
            <person name="Markowitz V."/>
            <person name="Cheng J.-F."/>
            <person name="Hugenholtz P."/>
            <person name="Woyke T."/>
            <person name="Wu D."/>
            <person name="Spring S."/>
            <person name="Schroeder M."/>
            <person name="Kopitz M."/>
            <person name="Brambilla E."/>
            <person name="Klenk H.-P."/>
            <person name="Eisen J.A."/>
        </authorList>
    </citation>
    <scope>NUCLEOTIDE SEQUENCE</scope>
    <source>
        <strain evidence="2">DSM 3403</strain>
    </source>
</reference>